<dbReference type="PANTHER" id="PTHR11746">
    <property type="entry name" value="O-METHYLTRANSFERASE"/>
    <property type="match status" value="1"/>
</dbReference>
<dbReference type="SUPFAM" id="SSF53335">
    <property type="entry name" value="S-adenosyl-L-methionine-dependent methyltransferases"/>
    <property type="match status" value="1"/>
</dbReference>
<dbReference type="Gramene" id="mRNA:HanXRQr2_Chr14g0660201">
    <property type="protein sequence ID" value="CDS:HanXRQr2_Chr14g0660201.1"/>
    <property type="gene ID" value="HanXRQr2_Chr14g0660201"/>
</dbReference>
<evidence type="ECO:0000256" key="3">
    <source>
        <dbReference type="ARBA" id="ARBA00022691"/>
    </source>
</evidence>
<keyword evidence="2" id="KW-0808">Transferase</keyword>
<dbReference type="PROSITE" id="PS51683">
    <property type="entry name" value="SAM_OMT_II"/>
    <property type="match status" value="1"/>
</dbReference>
<evidence type="ECO:0000313" key="5">
    <source>
        <dbReference type="EMBL" id="KAF5770506.1"/>
    </source>
</evidence>
<dbReference type="Gene3D" id="3.40.50.150">
    <property type="entry name" value="Vaccinia Virus protein VP39"/>
    <property type="match status" value="1"/>
</dbReference>
<dbReference type="EMBL" id="MNCJ02000329">
    <property type="protein sequence ID" value="KAF5770506.1"/>
    <property type="molecule type" value="Genomic_DNA"/>
</dbReference>
<dbReference type="GO" id="GO:0008171">
    <property type="term" value="F:O-methyltransferase activity"/>
    <property type="evidence" value="ECO:0007669"/>
    <property type="project" value="InterPro"/>
</dbReference>
<evidence type="ECO:0000313" key="6">
    <source>
        <dbReference type="Proteomes" id="UP000215914"/>
    </source>
</evidence>
<dbReference type="GO" id="GO:0032259">
    <property type="term" value="P:methylation"/>
    <property type="evidence" value="ECO:0007669"/>
    <property type="project" value="UniProtKB-KW"/>
</dbReference>
<accession>A0A9K3EBN4</accession>
<name>A0A9K3EBN4_HELAN</name>
<evidence type="ECO:0000259" key="4">
    <source>
        <dbReference type="Pfam" id="PF00891"/>
    </source>
</evidence>
<feature type="domain" description="O-methyltransferase C-terminal" evidence="4">
    <location>
        <begin position="7"/>
        <end position="81"/>
    </location>
</feature>
<dbReference type="InterPro" id="IPR001077">
    <property type="entry name" value="COMT_C"/>
</dbReference>
<dbReference type="InterPro" id="IPR029063">
    <property type="entry name" value="SAM-dependent_MTases_sf"/>
</dbReference>
<keyword evidence="1" id="KW-0489">Methyltransferase</keyword>
<sequence>MRLRKAWTMVHKAVVDSSTEPFVKANGGETAYGMYGRKLEMNEMMQKAMSGMSVPFMTAILEGYDGFKGVERLVDVGGDAGD</sequence>
<dbReference type="Proteomes" id="UP000215914">
    <property type="component" value="Unassembled WGS sequence"/>
</dbReference>
<keyword evidence="3" id="KW-0949">S-adenosyl-L-methionine</keyword>
<evidence type="ECO:0000256" key="1">
    <source>
        <dbReference type="ARBA" id="ARBA00022603"/>
    </source>
</evidence>
<protein>
    <submittedName>
        <fullName evidence="5">O-methyltransferase COMT-type, S-adenosyl-L-methionine-dependent methyltransferase</fullName>
    </submittedName>
</protein>
<reference evidence="5" key="1">
    <citation type="journal article" date="2017" name="Nature">
        <title>The sunflower genome provides insights into oil metabolism, flowering and Asterid evolution.</title>
        <authorList>
            <person name="Badouin H."/>
            <person name="Gouzy J."/>
            <person name="Grassa C.J."/>
            <person name="Murat F."/>
            <person name="Staton S.E."/>
            <person name="Cottret L."/>
            <person name="Lelandais-Briere C."/>
            <person name="Owens G.L."/>
            <person name="Carrere S."/>
            <person name="Mayjonade B."/>
            <person name="Legrand L."/>
            <person name="Gill N."/>
            <person name="Kane N.C."/>
            <person name="Bowers J.E."/>
            <person name="Hubner S."/>
            <person name="Bellec A."/>
            <person name="Berard A."/>
            <person name="Berges H."/>
            <person name="Blanchet N."/>
            <person name="Boniface M.C."/>
            <person name="Brunel D."/>
            <person name="Catrice O."/>
            <person name="Chaidir N."/>
            <person name="Claudel C."/>
            <person name="Donnadieu C."/>
            <person name="Faraut T."/>
            <person name="Fievet G."/>
            <person name="Helmstetter N."/>
            <person name="King M."/>
            <person name="Knapp S.J."/>
            <person name="Lai Z."/>
            <person name="Le Paslier M.C."/>
            <person name="Lippi Y."/>
            <person name="Lorenzon L."/>
            <person name="Mandel J.R."/>
            <person name="Marage G."/>
            <person name="Marchand G."/>
            <person name="Marquand E."/>
            <person name="Bret-Mestries E."/>
            <person name="Morien E."/>
            <person name="Nambeesan S."/>
            <person name="Nguyen T."/>
            <person name="Pegot-Espagnet P."/>
            <person name="Pouilly N."/>
            <person name="Raftis F."/>
            <person name="Sallet E."/>
            <person name="Schiex T."/>
            <person name="Thomas J."/>
            <person name="Vandecasteele C."/>
            <person name="Vares D."/>
            <person name="Vear F."/>
            <person name="Vautrin S."/>
            <person name="Crespi M."/>
            <person name="Mangin B."/>
            <person name="Burke J.M."/>
            <person name="Salse J."/>
            <person name="Munos S."/>
            <person name="Vincourt P."/>
            <person name="Rieseberg L.H."/>
            <person name="Langlade N.B."/>
        </authorList>
    </citation>
    <scope>NUCLEOTIDE SEQUENCE</scope>
    <source>
        <tissue evidence="5">Leaves</tissue>
    </source>
</reference>
<dbReference type="AlphaFoldDB" id="A0A9K3EBN4"/>
<gene>
    <name evidence="5" type="ORF">HanXRQr2_Chr14g0660201</name>
</gene>
<reference evidence="5" key="2">
    <citation type="submission" date="2020-06" db="EMBL/GenBank/DDBJ databases">
        <title>Helianthus annuus Genome sequencing and assembly Release 2.</title>
        <authorList>
            <person name="Gouzy J."/>
            <person name="Langlade N."/>
            <person name="Munos S."/>
        </authorList>
    </citation>
    <scope>NUCLEOTIDE SEQUENCE</scope>
    <source>
        <tissue evidence="5">Leaves</tissue>
    </source>
</reference>
<dbReference type="InterPro" id="IPR016461">
    <property type="entry name" value="COMT-like"/>
</dbReference>
<dbReference type="Pfam" id="PF00891">
    <property type="entry name" value="Methyltransf_2"/>
    <property type="match status" value="1"/>
</dbReference>
<evidence type="ECO:0000256" key="2">
    <source>
        <dbReference type="ARBA" id="ARBA00022679"/>
    </source>
</evidence>
<comment type="caution">
    <text evidence="5">The sequence shown here is derived from an EMBL/GenBank/DDBJ whole genome shotgun (WGS) entry which is preliminary data.</text>
</comment>
<proteinExistence type="predicted"/>
<organism evidence="5 6">
    <name type="scientific">Helianthus annuus</name>
    <name type="common">Common sunflower</name>
    <dbReference type="NCBI Taxonomy" id="4232"/>
    <lineage>
        <taxon>Eukaryota</taxon>
        <taxon>Viridiplantae</taxon>
        <taxon>Streptophyta</taxon>
        <taxon>Embryophyta</taxon>
        <taxon>Tracheophyta</taxon>
        <taxon>Spermatophyta</taxon>
        <taxon>Magnoliopsida</taxon>
        <taxon>eudicotyledons</taxon>
        <taxon>Gunneridae</taxon>
        <taxon>Pentapetalae</taxon>
        <taxon>asterids</taxon>
        <taxon>campanulids</taxon>
        <taxon>Asterales</taxon>
        <taxon>Asteraceae</taxon>
        <taxon>Asteroideae</taxon>
        <taxon>Heliantheae alliance</taxon>
        <taxon>Heliantheae</taxon>
        <taxon>Helianthus</taxon>
    </lineage>
</organism>
<keyword evidence="6" id="KW-1185">Reference proteome</keyword>